<comment type="similarity">
    <text evidence="5">Belongs to the dTDP-4-dehydrorhamnose 3,5-epimerase family.</text>
</comment>
<dbReference type="SUPFAM" id="SSF51182">
    <property type="entry name" value="RmlC-like cupins"/>
    <property type="match status" value="1"/>
</dbReference>
<dbReference type="GO" id="GO:0008830">
    <property type="term" value="F:dTDP-4-dehydrorhamnose 3,5-epimerase activity"/>
    <property type="evidence" value="ECO:0007669"/>
    <property type="project" value="UniProtKB-UniRule"/>
</dbReference>
<evidence type="ECO:0000256" key="3">
    <source>
        <dbReference type="ARBA" id="ARBA00012098"/>
    </source>
</evidence>
<dbReference type="CDD" id="cd00438">
    <property type="entry name" value="cupin_RmlC"/>
    <property type="match status" value="1"/>
</dbReference>
<comment type="function">
    <text evidence="2 5">Catalyzes the epimerization of the C3' and C5'positions of dTDP-6-deoxy-D-xylo-4-hexulose, forming dTDP-6-deoxy-L-lyxo-4-hexulose.</text>
</comment>
<dbReference type="Pfam" id="PF00908">
    <property type="entry name" value="dTDP_sugar_isom"/>
    <property type="match status" value="1"/>
</dbReference>
<dbReference type="GO" id="GO:0000271">
    <property type="term" value="P:polysaccharide biosynthetic process"/>
    <property type="evidence" value="ECO:0007669"/>
    <property type="project" value="TreeGrafter"/>
</dbReference>
<evidence type="ECO:0000313" key="6">
    <source>
        <dbReference type="EMBL" id="MQT47007.1"/>
    </source>
</evidence>
<dbReference type="GO" id="GO:0005829">
    <property type="term" value="C:cytosol"/>
    <property type="evidence" value="ECO:0007669"/>
    <property type="project" value="TreeGrafter"/>
</dbReference>
<dbReference type="Gene3D" id="2.60.120.10">
    <property type="entry name" value="Jelly Rolls"/>
    <property type="match status" value="1"/>
</dbReference>
<comment type="caution">
    <text evidence="6">The sequence shown here is derived from an EMBL/GenBank/DDBJ whole genome shotgun (WGS) entry which is preliminary data.</text>
</comment>
<keyword evidence="5 6" id="KW-0413">Isomerase</keyword>
<evidence type="ECO:0000256" key="5">
    <source>
        <dbReference type="RuleBase" id="RU364069"/>
    </source>
</evidence>
<sequence>MKFTTTSIKGLVVIEPDIFRDDRGWFLEIFNLQTFKSGLLALGLNSPDYFVQDNVSSSKKGVVRGLHYQHEPYAQGKLVSVLHGSVFDVAVDLRPDSISYGEWFALELNAVNKKMVWIPAGFAHGFLSLEEDTCVSYKVDKYYNKDSEHSVVWDDANLGIQWPTLAEYYLSDKDKSAPAFVKLPV</sequence>
<comment type="subunit">
    <text evidence="5">Homodimer.</text>
</comment>
<protein>
    <recommendedName>
        <fullName evidence="4 5">dTDP-4-dehydrorhamnose 3,5-epimerase</fullName>
        <ecNumber evidence="3 5">5.1.3.13</ecNumber>
    </recommendedName>
    <alternativeName>
        <fullName evidence="5">Thymidine diphospho-4-keto-rhamnose 3,5-epimerase</fullName>
    </alternativeName>
</protein>
<dbReference type="AlphaFoldDB" id="A0A6A7YDN2"/>
<evidence type="ECO:0000256" key="4">
    <source>
        <dbReference type="ARBA" id="ARBA00019595"/>
    </source>
</evidence>
<dbReference type="EC" id="5.1.3.13" evidence="3 5"/>
<comment type="catalytic activity">
    <reaction evidence="1 5">
        <text>dTDP-4-dehydro-6-deoxy-alpha-D-glucose = dTDP-4-dehydro-beta-L-rhamnose</text>
        <dbReference type="Rhea" id="RHEA:16969"/>
        <dbReference type="ChEBI" id="CHEBI:57649"/>
        <dbReference type="ChEBI" id="CHEBI:62830"/>
        <dbReference type="EC" id="5.1.3.13"/>
    </reaction>
</comment>
<dbReference type="InterPro" id="IPR011051">
    <property type="entry name" value="RmlC_Cupin_sf"/>
</dbReference>
<proteinExistence type="inferred from homology"/>
<organism evidence="6 7">
    <name type="scientific">Pseudomonas helleri</name>
    <dbReference type="NCBI Taxonomy" id="1608996"/>
    <lineage>
        <taxon>Bacteria</taxon>
        <taxon>Pseudomonadati</taxon>
        <taxon>Pseudomonadota</taxon>
        <taxon>Gammaproteobacteria</taxon>
        <taxon>Pseudomonadales</taxon>
        <taxon>Pseudomonadaceae</taxon>
        <taxon>Pseudomonas</taxon>
    </lineage>
</organism>
<dbReference type="GO" id="GO:0019305">
    <property type="term" value="P:dTDP-rhamnose biosynthetic process"/>
    <property type="evidence" value="ECO:0007669"/>
    <property type="project" value="UniProtKB-UniRule"/>
</dbReference>
<reference evidence="6 7" key="1">
    <citation type="submission" date="2019-10" db="EMBL/GenBank/DDBJ databases">
        <title>Evaluation of single-gene subtyping targets for Pseudomonas.</title>
        <authorList>
            <person name="Reichler S.J."/>
            <person name="Orsi R.H."/>
            <person name="Wiedmann M."/>
            <person name="Martin N.H."/>
            <person name="Murphy S.I."/>
        </authorList>
    </citation>
    <scope>NUCLEOTIDE SEQUENCE [LARGE SCALE GENOMIC DNA]</scope>
    <source>
        <strain evidence="6 7">FSL R10-3257</strain>
    </source>
</reference>
<dbReference type="UniPathway" id="UPA00124"/>
<dbReference type="NCBIfam" id="TIGR01221">
    <property type="entry name" value="rmlC"/>
    <property type="match status" value="1"/>
</dbReference>
<dbReference type="PANTHER" id="PTHR21047">
    <property type="entry name" value="DTDP-6-DEOXY-D-GLUCOSE-3,5 EPIMERASE"/>
    <property type="match status" value="1"/>
</dbReference>
<comment type="pathway">
    <text evidence="5">Carbohydrate biosynthesis; dTDP-L-rhamnose biosynthesis.</text>
</comment>
<dbReference type="PANTHER" id="PTHR21047:SF2">
    <property type="entry name" value="THYMIDINE DIPHOSPHO-4-KETO-RHAMNOSE 3,5-EPIMERASE"/>
    <property type="match status" value="1"/>
</dbReference>
<dbReference type="RefSeq" id="WP_153427842.1">
    <property type="nucleotide sequence ID" value="NZ_WIWJ01000014.1"/>
</dbReference>
<dbReference type="InterPro" id="IPR000888">
    <property type="entry name" value="RmlC-like"/>
</dbReference>
<evidence type="ECO:0000313" key="7">
    <source>
        <dbReference type="Proteomes" id="UP000441404"/>
    </source>
</evidence>
<evidence type="ECO:0000256" key="1">
    <source>
        <dbReference type="ARBA" id="ARBA00001298"/>
    </source>
</evidence>
<name>A0A6A7YDN2_9PSED</name>
<accession>A0A6A7YDN2</accession>
<dbReference type="EMBL" id="WIWJ01000014">
    <property type="protein sequence ID" value="MQT47007.1"/>
    <property type="molecule type" value="Genomic_DNA"/>
</dbReference>
<evidence type="ECO:0000256" key="2">
    <source>
        <dbReference type="ARBA" id="ARBA00001997"/>
    </source>
</evidence>
<gene>
    <name evidence="6" type="primary">rfbC</name>
    <name evidence="6" type="ORF">GHO40_09760</name>
</gene>
<dbReference type="Proteomes" id="UP000441404">
    <property type="component" value="Unassembled WGS sequence"/>
</dbReference>
<dbReference type="InterPro" id="IPR014710">
    <property type="entry name" value="RmlC-like_jellyroll"/>
</dbReference>